<dbReference type="SUPFAM" id="SSF89550">
    <property type="entry name" value="PHP domain-like"/>
    <property type="match status" value="1"/>
</dbReference>
<dbReference type="InterPro" id="IPR016195">
    <property type="entry name" value="Pol/histidinol_Pase-like"/>
</dbReference>
<gene>
    <name evidence="2" type="ORF">J0895_20540</name>
</gene>
<comment type="caution">
    <text evidence="2">The sequence shown here is derived from an EMBL/GenBank/DDBJ whole genome shotgun (WGS) entry which is preliminary data.</text>
</comment>
<accession>A0ABS3FX75</accession>
<evidence type="ECO:0000313" key="3">
    <source>
        <dbReference type="Proteomes" id="UP000664844"/>
    </source>
</evidence>
<name>A0ABS3FX75_9CYAN</name>
<keyword evidence="3" id="KW-1185">Reference proteome</keyword>
<evidence type="ECO:0000259" key="1">
    <source>
        <dbReference type="SMART" id="SM00481"/>
    </source>
</evidence>
<dbReference type="PANTHER" id="PTHR42924:SF3">
    <property type="entry name" value="POLYMERASE_HISTIDINOL PHOSPHATASE N-TERMINAL DOMAIN-CONTAINING PROTEIN"/>
    <property type="match status" value="1"/>
</dbReference>
<proteinExistence type="predicted"/>
<dbReference type="InterPro" id="IPR004013">
    <property type="entry name" value="PHP_dom"/>
</dbReference>
<dbReference type="SMART" id="SM00481">
    <property type="entry name" value="POLIIIAc"/>
    <property type="match status" value="1"/>
</dbReference>
<dbReference type="Proteomes" id="UP000664844">
    <property type="component" value="Unassembled WGS sequence"/>
</dbReference>
<sequence>MTLCVSQQSISTQPAAQNKAALGRVFQAIDADSCPTAYNFHLHTVCSDGKLRPEEVMEQAISIGLKGLTITDHHSVKGYYAAQQWLDKWWIDHSNLYQSDRTVAELPQAPQLWTGVEINAGLLDTEVHILGYAFNPEHPRMQPYLQNHVVKGPDYQASEVIHSIQAAGGLAVLAHPARYARRSPEDLIPEAASFGIDGIETYYAYKNPKPWKPSPKQTAQVHELGATYGLLNTCGTDTHGSNLLLRL</sequence>
<dbReference type="Gene3D" id="3.20.20.140">
    <property type="entry name" value="Metal-dependent hydrolases"/>
    <property type="match status" value="1"/>
</dbReference>
<dbReference type="InterPro" id="IPR052018">
    <property type="entry name" value="PHP_domain"/>
</dbReference>
<dbReference type="InterPro" id="IPR003141">
    <property type="entry name" value="Pol/His_phosphatase_N"/>
</dbReference>
<evidence type="ECO:0000313" key="2">
    <source>
        <dbReference type="EMBL" id="MBO0351422.1"/>
    </source>
</evidence>
<dbReference type="Pfam" id="PF02811">
    <property type="entry name" value="PHP"/>
    <property type="match status" value="1"/>
</dbReference>
<protein>
    <submittedName>
        <fullName evidence="2">PHP domain-containing protein</fullName>
    </submittedName>
</protein>
<dbReference type="EMBL" id="JAFLQW010000540">
    <property type="protein sequence ID" value="MBO0351422.1"/>
    <property type="molecule type" value="Genomic_DNA"/>
</dbReference>
<dbReference type="CDD" id="cd07438">
    <property type="entry name" value="PHP_HisPPase_AMP"/>
    <property type="match status" value="1"/>
</dbReference>
<dbReference type="PANTHER" id="PTHR42924">
    <property type="entry name" value="EXONUCLEASE"/>
    <property type="match status" value="1"/>
</dbReference>
<organism evidence="2 3">
    <name type="scientific">Phormidium pseudopriestleyi FRX01</name>
    <dbReference type="NCBI Taxonomy" id="1759528"/>
    <lineage>
        <taxon>Bacteria</taxon>
        <taxon>Bacillati</taxon>
        <taxon>Cyanobacteriota</taxon>
        <taxon>Cyanophyceae</taxon>
        <taxon>Oscillatoriophycideae</taxon>
        <taxon>Oscillatoriales</taxon>
        <taxon>Oscillatoriaceae</taxon>
        <taxon>Phormidium</taxon>
    </lineage>
</organism>
<feature type="domain" description="Polymerase/histidinol phosphatase N-terminal" evidence="1">
    <location>
        <begin position="38"/>
        <end position="122"/>
    </location>
</feature>
<reference evidence="2 3" key="1">
    <citation type="submission" date="2021-03" db="EMBL/GenBank/DDBJ databases">
        <title>Metabolic Capacity of the Antarctic Cyanobacterium Phormidium pseudopriestleyi that Sustains Oxygenic Photosynthesis in the Presence of Hydrogen Sulfide.</title>
        <authorList>
            <person name="Lumian J.E."/>
            <person name="Jungblut A.D."/>
            <person name="Dillon M.L."/>
            <person name="Hawes I."/>
            <person name="Doran P.T."/>
            <person name="Mackey T.J."/>
            <person name="Dick G.J."/>
            <person name="Grettenberger C.L."/>
            <person name="Sumner D.Y."/>
        </authorList>
    </citation>
    <scope>NUCLEOTIDE SEQUENCE [LARGE SCALE GENOMIC DNA]</scope>
    <source>
        <strain evidence="2 3">FRX01</strain>
    </source>
</reference>
<dbReference type="RefSeq" id="WP_207089862.1">
    <property type="nucleotide sequence ID" value="NZ_JAFLQW010000540.1"/>
</dbReference>